<dbReference type="EMBL" id="JAGYWB010000016">
    <property type="protein sequence ID" value="KAI0495953.1"/>
    <property type="molecule type" value="Genomic_DNA"/>
</dbReference>
<keyword evidence="1" id="KW-1133">Transmembrane helix</keyword>
<reference evidence="2" key="1">
    <citation type="journal article" date="2022" name="Front. Genet.">
        <title>Chromosome-Scale Assembly of the Dendrobium nobile Genome Provides Insights Into the Molecular Mechanism of the Biosynthesis of the Medicinal Active Ingredient of Dendrobium.</title>
        <authorList>
            <person name="Xu Q."/>
            <person name="Niu S.-C."/>
            <person name="Li K.-L."/>
            <person name="Zheng P.-J."/>
            <person name="Zhang X.-J."/>
            <person name="Jia Y."/>
            <person name="Liu Y."/>
            <person name="Niu Y.-X."/>
            <person name="Yu L.-H."/>
            <person name="Chen D.-F."/>
            <person name="Zhang G.-Q."/>
        </authorList>
    </citation>
    <scope>NUCLEOTIDE SEQUENCE</scope>
    <source>
        <tissue evidence="2">Leaf</tissue>
    </source>
</reference>
<evidence type="ECO:0000313" key="3">
    <source>
        <dbReference type="Proteomes" id="UP000829196"/>
    </source>
</evidence>
<feature type="transmembrane region" description="Helical" evidence="1">
    <location>
        <begin position="75"/>
        <end position="94"/>
    </location>
</feature>
<accession>A0A8T3AID7</accession>
<evidence type="ECO:0000313" key="2">
    <source>
        <dbReference type="EMBL" id="KAI0495953.1"/>
    </source>
</evidence>
<keyword evidence="1" id="KW-0812">Transmembrane</keyword>
<dbReference type="PROSITE" id="PS51257">
    <property type="entry name" value="PROKAR_LIPOPROTEIN"/>
    <property type="match status" value="1"/>
</dbReference>
<sequence>MLGCRAFPLVSVEIPDYLVLWLAVGMLGCSVMIGSLGGTCDPDCNKHYHQGSSSAPIQRMRDCRICMQPMPLSKFFSSSRLLALLLFQMLALLYQTKVNMKATLIKCQILLAKISSWNHWRAN</sequence>
<comment type="caution">
    <text evidence="2">The sequence shown here is derived from an EMBL/GenBank/DDBJ whole genome shotgun (WGS) entry which is preliminary data.</text>
</comment>
<keyword evidence="3" id="KW-1185">Reference proteome</keyword>
<feature type="transmembrane region" description="Helical" evidence="1">
    <location>
        <begin position="18"/>
        <end position="38"/>
    </location>
</feature>
<keyword evidence="1" id="KW-0472">Membrane</keyword>
<evidence type="ECO:0000256" key="1">
    <source>
        <dbReference type="SAM" id="Phobius"/>
    </source>
</evidence>
<name>A0A8T3AID7_DENNO</name>
<proteinExistence type="predicted"/>
<organism evidence="2 3">
    <name type="scientific">Dendrobium nobile</name>
    <name type="common">Orchid</name>
    <dbReference type="NCBI Taxonomy" id="94219"/>
    <lineage>
        <taxon>Eukaryota</taxon>
        <taxon>Viridiplantae</taxon>
        <taxon>Streptophyta</taxon>
        <taxon>Embryophyta</taxon>
        <taxon>Tracheophyta</taxon>
        <taxon>Spermatophyta</taxon>
        <taxon>Magnoliopsida</taxon>
        <taxon>Liliopsida</taxon>
        <taxon>Asparagales</taxon>
        <taxon>Orchidaceae</taxon>
        <taxon>Epidendroideae</taxon>
        <taxon>Malaxideae</taxon>
        <taxon>Dendrobiinae</taxon>
        <taxon>Dendrobium</taxon>
    </lineage>
</organism>
<dbReference type="AlphaFoldDB" id="A0A8T3AID7"/>
<protein>
    <submittedName>
        <fullName evidence="2">Uncharacterized protein</fullName>
    </submittedName>
</protein>
<dbReference type="Proteomes" id="UP000829196">
    <property type="component" value="Unassembled WGS sequence"/>
</dbReference>
<gene>
    <name evidence="2" type="ORF">KFK09_022260</name>
</gene>